<gene>
    <name evidence="8" type="ORF">SAMN05421877_11210</name>
</gene>
<proteinExistence type="inferred from homology"/>
<evidence type="ECO:0000256" key="3">
    <source>
        <dbReference type="ARBA" id="ARBA00005708"/>
    </source>
</evidence>
<dbReference type="Pfam" id="PF02152">
    <property type="entry name" value="FolB"/>
    <property type="match status" value="1"/>
</dbReference>
<evidence type="ECO:0000313" key="8">
    <source>
        <dbReference type="EMBL" id="SEG64871.1"/>
    </source>
</evidence>
<comment type="pathway">
    <text evidence="2 6">Cofactor biosynthesis; tetrahydrofolate biosynthesis; 2-amino-4-hydroxy-6-hydroxymethyl-7,8-dihydropteridine diphosphate from 7,8-dihydroneopterin triphosphate: step 3/4.</text>
</comment>
<dbReference type="InterPro" id="IPR006157">
    <property type="entry name" value="FolB_dom"/>
</dbReference>
<dbReference type="GO" id="GO:0046656">
    <property type="term" value="P:folic acid biosynthetic process"/>
    <property type="evidence" value="ECO:0007669"/>
    <property type="project" value="UniProtKB-UniRule"/>
</dbReference>
<comment type="function">
    <text evidence="6">Catalyzes the conversion of 7,8-dihydroneopterin to 6-hydroxymethyl-7,8-dihydropterin.</text>
</comment>
<accession>A0A1H6BVZ6</accession>
<dbReference type="AlphaFoldDB" id="A0A1H6BVZ6"/>
<evidence type="ECO:0000256" key="1">
    <source>
        <dbReference type="ARBA" id="ARBA00001353"/>
    </source>
</evidence>
<name>A0A1H6BVZ6_9SPHI</name>
<dbReference type="PANTHER" id="PTHR42844">
    <property type="entry name" value="DIHYDRONEOPTERIN ALDOLASE 1-RELATED"/>
    <property type="match status" value="1"/>
</dbReference>
<dbReference type="InterPro" id="IPR043133">
    <property type="entry name" value="GTP-CH-I_C/QueF"/>
</dbReference>
<keyword evidence="9" id="KW-1185">Reference proteome</keyword>
<dbReference type="SMART" id="SM00905">
    <property type="entry name" value="FolB"/>
    <property type="match status" value="1"/>
</dbReference>
<dbReference type="GO" id="GO:0004150">
    <property type="term" value="F:dihydroneopterin aldolase activity"/>
    <property type="evidence" value="ECO:0007669"/>
    <property type="project" value="UniProtKB-UniRule"/>
</dbReference>
<evidence type="ECO:0000256" key="6">
    <source>
        <dbReference type="RuleBase" id="RU362079"/>
    </source>
</evidence>
<evidence type="ECO:0000256" key="5">
    <source>
        <dbReference type="ARBA" id="ARBA00023239"/>
    </source>
</evidence>
<protein>
    <recommendedName>
        <fullName evidence="6">7,8-dihydroneopterin aldolase</fullName>
        <ecNumber evidence="6">4.1.2.25</ecNumber>
    </recommendedName>
</protein>
<reference evidence="9" key="1">
    <citation type="submission" date="2016-10" db="EMBL/GenBank/DDBJ databases">
        <authorList>
            <person name="Varghese N."/>
            <person name="Submissions S."/>
        </authorList>
    </citation>
    <scope>NUCLEOTIDE SEQUENCE [LARGE SCALE GENOMIC DNA]</scope>
    <source>
        <strain evidence="9">DSM 22361</strain>
    </source>
</reference>
<keyword evidence="5 6" id="KW-0456">Lyase</keyword>
<dbReference type="GO" id="GO:0046654">
    <property type="term" value="P:tetrahydrofolate biosynthetic process"/>
    <property type="evidence" value="ECO:0007669"/>
    <property type="project" value="UniProtKB-UniRule"/>
</dbReference>
<dbReference type="Gene3D" id="3.30.1130.10">
    <property type="match status" value="1"/>
</dbReference>
<comment type="similarity">
    <text evidence="3 6">Belongs to the DHNA family.</text>
</comment>
<dbReference type="Proteomes" id="UP000236731">
    <property type="component" value="Unassembled WGS sequence"/>
</dbReference>
<dbReference type="GO" id="GO:0005737">
    <property type="term" value="C:cytoplasm"/>
    <property type="evidence" value="ECO:0007669"/>
    <property type="project" value="TreeGrafter"/>
</dbReference>
<dbReference type="EMBL" id="FNUT01000012">
    <property type="protein sequence ID" value="SEG64871.1"/>
    <property type="molecule type" value="Genomic_DNA"/>
</dbReference>
<dbReference type="PANTHER" id="PTHR42844:SF1">
    <property type="entry name" value="DIHYDRONEOPTERIN ALDOLASE 1-RELATED"/>
    <property type="match status" value="1"/>
</dbReference>
<dbReference type="NCBIfam" id="TIGR00525">
    <property type="entry name" value="folB"/>
    <property type="match status" value="1"/>
</dbReference>
<evidence type="ECO:0000259" key="7">
    <source>
        <dbReference type="SMART" id="SM00905"/>
    </source>
</evidence>
<evidence type="ECO:0000256" key="2">
    <source>
        <dbReference type="ARBA" id="ARBA00005013"/>
    </source>
</evidence>
<dbReference type="SUPFAM" id="SSF55620">
    <property type="entry name" value="Tetrahydrobiopterin biosynthesis enzymes-like"/>
    <property type="match status" value="1"/>
</dbReference>
<dbReference type="UniPathway" id="UPA00077">
    <property type="reaction ID" value="UER00154"/>
</dbReference>
<dbReference type="InterPro" id="IPR006156">
    <property type="entry name" value="Dihydroneopterin_aldolase"/>
</dbReference>
<feature type="domain" description="Dihydroneopterin aldolase/epimerase" evidence="7">
    <location>
        <begin position="8"/>
        <end position="119"/>
    </location>
</feature>
<dbReference type="EC" id="4.1.2.25" evidence="6"/>
<dbReference type="NCBIfam" id="TIGR00526">
    <property type="entry name" value="folB_dom"/>
    <property type="match status" value="1"/>
</dbReference>
<evidence type="ECO:0000313" key="9">
    <source>
        <dbReference type="Proteomes" id="UP000236731"/>
    </source>
</evidence>
<organism evidence="8 9">
    <name type="scientific">Sphingobacterium lactis</name>
    <dbReference type="NCBI Taxonomy" id="797291"/>
    <lineage>
        <taxon>Bacteria</taxon>
        <taxon>Pseudomonadati</taxon>
        <taxon>Bacteroidota</taxon>
        <taxon>Sphingobacteriia</taxon>
        <taxon>Sphingobacteriales</taxon>
        <taxon>Sphingobacteriaceae</taxon>
        <taxon>Sphingobacterium</taxon>
    </lineage>
</organism>
<keyword evidence="4 6" id="KW-0289">Folate biosynthesis</keyword>
<dbReference type="OrthoDB" id="9803748at2"/>
<sequence>MARITQEIALTDVRFYSPIGFYEEEQVLGNEFYVSVSVRFPFENPDAEVLDNTVNYEELYGILVEVMSPKRKLLESAAEDILNRVVEEYAHVQEISVSIKKANPPFGGDLANSVVSLFYVREK</sequence>
<comment type="catalytic activity">
    <reaction evidence="1 6">
        <text>7,8-dihydroneopterin = 6-hydroxymethyl-7,8-dihydropterin + glycolaldehyde</text>
        <dbReference type="Rhea" id="RHEA:10540"/>
        <dbReference type="ChEBI" id="CHEBI:17001"/>
        <dbReference type="ChEBI" id="CHEBI:17071"/>
        <dbReference type="ChEBI" id="CHEBI:44841"/>
        <dbReference type="EC" id="4.1.2.25"/>
    </reaction>
</comment>
<evidence type="ECO:0000256" key="4">
    <source>
        <dbReference type="ARBA" id="ARBA00022909"/>
    </source>
</evidence>
<dbReference type="RefSeq" id="WP_103907417.1">
    <property type="nucleotide sequence ID" value="NZ_CP049246.1"/>
</dbReference>